<dbReference type="EC" id="4.2.-.-" evidence="4"/>
<dbReference type="InterPro" id="IPR036754">
    <property type="entry name" value="YbaK/aa-tRNA-synt-asso_dom_sf"/>
</dbReference>
<dbReference type="EMBL" id="CAACVJ010000101">
    <property type="protein sequence ID" value="VEP13243.1"/>
    <property type="molecule type" value="Genomic_DNA"/>
</dbReference>
<dbReference type="OrthoDB" id="9809296at2"/>
<dbReference type="Pfam" id="PF04073">
    <property type="entry name" value="tRNA_edit"/>
    <property type="match status" value="1"/>
</dbReference>
<evidence type="ECO:0000313" key="6">
    <source>
        <dbReference type="EMBL" id="VEP13243.1"/>
    </source>
</evidence>
<accession>A0A563VP88</accession>
<name>A0A563VP88_9CYAN</name>
<feature type="domain" description="YbaK/aminoacyl-tRNA synthetase-associated" evidence="5">
    <location>
        <begin position="31"/>
        <end position="144"/>
    </location>
</feature>
<dbReference type="PANTHER" id="PTHR30411:SF0">
    <property type="entry name" value="CYS-TRNA(PRO)_CYS-TRNA(CYS) DEACYLASE YBAK"/>
    <property type="match status" value="1"/>
</dbReference>
<evidence type="ECO:0000256" key="2">
    <source>
        <dbReference type="ARBA" id="ARBA00022917"/>
    </source>
</evidence>
<evidence type="ECO:0000259" key="5">
    <source>
        <dbReference type="Pfam" id="PF04073"/>
    </source>
</evidence>
<dbReference type="NCBIfam" id="TIGR00011">
    <property type="entry name" value="YbaK_EbsC"/>
    <property type="match status" value="1"/>
</dbReference>
<dbReference type="GO" id="GO:0016829">
    <property type="term" value="F:lyase activity"/>
    <property type="evidence" value="ECO:0007669"/>
    <property type="project" value="UniProtKB-KW"/>
</dbReference>
<dbReference type="CDD" id="cd00002">
    <property type="entry name" value="YbaK_deacylase"/>
    <property type="match status" value="1"/>
</dbReference>
<evidence type="ECO:0000313" key="7">
    <source>
        <dbReference type="Proteomes" id="UP000320055"/>
    </source>
</evidence>
<dbReference type="PIRSF" id="PIRSF006181">
    <property type="entry name" value="EbsC_YbaK"/>
    <property type="match status" value="1"/>
</dbReference>
<dbReference type="AlphaFoldDB" id="A0A563VP88"/>
<reference evidence="6 7" key="1">
    <citation type="submission" date="2019-01" db="EMBL/GenBank/DDBJ databases">
        <authorList>
            <person name="Brito A."/>
        </authorList>
    </citation>
    <scope>NUCLEOTIDE SEQUENCE [LARGE SCALE GENOMIC DNA]</scope>
    <source>
        <strain evidence="6">1</strain>
    </source>
</reference>
<dbReference type="PANTHER" id="PTHR30411">
    <property type="entry name" value="CYTOPLASMIC PROTEIN"/>
    <property type="match status" value="1"/>
</dbReference>
<dbReference type="InterPro" id="IPR004369">
    <property type="entry name" value="Prolyl-tRNA_editing_YbaK/EbsC"/>
</dbReference>
<dbReference type="GO" id="GO:0006412">
    <property type="term" value="P:translation"/>
    <property type="evidence" value="ECO:0007669"/>
    <property type="project" value="UniProtKB-KW"/>
</dbReference>
<keyword evidence="2 4" id="KW-0648">Protein biosynthesis</keyword>
<organism evidence="6 7">
    <name type="scientific">Hyella patelloides LEGE 07179</name>
    <dbReference type="NCBI Taxonomy" id="945734"/>
    <lineage>
        <taxon>Bacteria</taxon>
        <taxon>Bacillati</taxon>
        <taxon>Cyanobacteriota</taxon>
        <taxon>Cyanophyceae</taxon>
        <taxon>Pleurocapsales</taxon>
        <taxon>Hyellaceae</taxon>
        <taxon>Hyella</taxon>
    </lineage>
</organism>
<dbReference type="SUPFAM" id="SSF55826">
    <property type="entry name" value="YbaK/ProRS associated domain"/>
    <property type="match status" value="1"/>
</dbReference>
<sequence length="160" mass="17718">MAKTNAVRLLDSWEIQYKLLDYEVDLEDLAAESTARKLNLASEQLFKTLVVRSNTNNLYFAVIPSNTQLNLKALAKLAGERKVEMIAVKELKSLTGYIRGGVTAIASKKDYPVYVDETIEVFERIAVSAGVRGTLIMLATQDYLQVVKGKIGAIALFTET</sequence>
<evidence type="ECO:0000256" key="1">
    <source>
        <dbReference type="ARBA" id="ARBA00009798"/>
    </source>
</evidence>
<keyword evidence="3 4" id="KW-0456">Lyase</keyword>
<proteinExistence type="inferred from homology"/>
<evidence type="ECO:0000256" key="3">
    <source>
        <dbReference type="ARBA" id="ARBA00023239"/>
    </source>
</evidence>
<dbReference type="Proteomes" id="UP000320055">
    <property type="component" value="Unassembled WGS sequence"/>
</dbReference>
<dbReference type="InterPro" id="IPR007214">
    <property type="entry name" value="YbaK/aa-tRNA-synth-assoc-dom"/>
</dbReference>
<comment type="similarity">
    <text evidence="1 4">Belongs to the prolyl-tRNA editing family. YbaK/EbsC subfamily.</text>
</comment>
<dbReference type="GO" id="GO:0002161">
    <property type="term" value="F:aminoacyl-tRNA deacylase activity"/>
    <property type="evidence" value="ECO:0007669"/>
    <property type="project" value="InterPro"/>
</dbReference>
<evidence type="ECO:0000256" key="4">
    <source>
        <dbReference type="PIRNR" id="PIRNR006181"/>
    </source>
</evidence>
<gene>
    <name evidence="6" type="primary">yjdI</name>
    <name evidence="6" type="ORF">H1P_190042</name>
</gene>
<keyword evidence="7" id="KW-1185">Reference proteome</keyword>
<protein>
    <recommendedName>
        <fullName evidence="4">Cys-tRNA(Pro)/Cys-tRNA(Cys) deacylase</fullName>
        <ecNumber evidence="4">4.2.-.-</ecNumber>
    </recommendedName>
</protein>
<dbReference type="RefSeq" id="WP_144864440.1">
    <property type="nucleotide sequence ID" value="NZ_LR213780.1"/>
</dbReference>
<dbReference type="Gene3D" id="3.90.960.10">
    <property type="entry name" value="YbaK/aminoacyl-tRNA synthetase-associated domain"/>
    <property type="match status" value="1"/>
</dbReference>